<accession>A0A2I0XGU5</accession>
<proteinExistence type="predicted"/>
<dbReference type="Proteomes" id="UP000233837">
    <property type="component" value="Unassembled WGS sequence"/>
</dbReference>
<gene>
    <name evidence="1" type="ORF">MA16_Dca006540</name>
</gene>
<dbReference type="EMBL" id="KZ501893">
    <property type="protein sequence ID" value="PKU87132.1"/>
    <property type="molecule type" value="Genomic_DNA"/>
</dbReference>
<dbReference type="InterPro" id="IPR029058">
    <property type="entry name" value="AB_hydrolase_fold"/>
</dbReference>
<dbReference type="AlphaFoldDB" id="A0A2I0XGU5"/>
<reference evidence="1 2" key="2">
    <citation type="journal article" date="2017" name="Nature">
        <title>The Apostasia genome and the evolution of orchids.</title>
        <authorList>
            <person name="Zhang G.Q."/>
            <person name="Liu K.W."/>
            <person name="Li Z."/>
            <person name="Lohaus R."/>
            <person name="Hsiao Y.Y."/>
            <person name="Niu S.C."/>
            <person name="Wang J.Y."/>
            <person name="Lin Y.C."/>
            <person name="Xu Q."/>
            <person name="Chen L.J."/>
            <person name="Yoshida K."/>
            <person name="Fujiwara S."/>
            <person name="Wang Z.W."/>
            <person name="Zhang Y.Q."/>
            <person name="Mitsuda N."/>
            <person name="Wang M."/>
            <person name="Liu G.H."/>
            <person name="Pecoraro L."/>
            <person name="Huang H.X."/>
            <person name="Xiao X.J."/>
            <person name="Lin M."/>
            <person name="Wu X.Y."/>
            <person name="Wu W.L."/>
            <person name="Chen Y.Y."/>
            <person name="Chang S.B."/>
            <person name="Sakamoto S."/>
            <person name="Ohme-Takagi M."/>
            <person name="Yagi M."/>
            <person name="Zeng S.J."/>
            <person name="Shen C.Y."/>
            <person name="Yeh C.M."/>
            <person name="Luo Y.B."/>
            <person name="Tsai W.C."/>
            <person name="Van de Peer Y."/>
            <person name="Liu Z.J."/>
        </authorList>
    </citation>
    <scope>NUCLEOTIDE SEQUENCE [LARGE SCALE GENOMIC DNA]</scope>
    <source>
        <tissue evidence="1">The whole plant</tissue>
    </source>
</reference>
<reference evidence="1 2" key="1">
    <citation type="journal article" date="2016" name="Sci. Rep.">
        <title>The Dendrobium catenatum Lindl. genome sequence provides insights into polysaccharide synthase, floral development and adaptive evolution.</title>
        <authorList>
            <person name="Zhang G.Q."/>
            <person name="Xu Q."/>
            <person name="Bian C."/>
            <person name="Tsai W.C."/>
            <person name="Yeh C.M."/>
            <person name="Liu K.W."/>
            <person name="Yoshida K."/>
            <person name="Zhang L.S."/>
            <person name="Chang S.B."/>
            <person name="Chen F."/>
            <person name="Shi Y."/>
            <person name="Su Y.Y."/>
            <person name="Zhang Y.Q."/>
            <person name="Chen L.J."/>
            <person name="Yin Y."/>
            <person name="Lin M."/>
            <person name="Huang H."/>
            <person name="Deng H."/>
            <person name="Wang Z.W."/>
            <person name="Zhu S.L."/>
            <person name="Zhao X."/>
            <person name="Deng C."/>
            <person name="Niu S.C."/>
            <person name="Huang J."/>
            <person name="Wang M."/>
            <person name="Liu G.H."/>
            <person name="Yang H.J."/>
            <person name="Xiao X.J."/>
            <person name="Hsiao Y.Y."/>
            <person name="Wu W.L."/>
            <person name="Chen Y.Y."/>
            <person name="Mitsuda N."/>
            <person name="Ohme-Takagi M."/>
            <person name="Luo Y.B."/>
            <person name="Van de Peer Y."/>
            <person name="Liu Z.J."/>
        </authorList>
    </citation>
    <scope>NUCLEOTIDE SEQUENCE [LARGE SCALE GENOMIC DNA]</scope>
    <source>
        <tissue evidence="1">The whole plant</tissue>
    </source>
</reference>
<keyword evidence="2" id="KW-1185">Reference proteome</keyword>
<organism evidence="1 2">
    <name type="scientific">Dendrobium catenatum</name>
    <dbReference type="NCBI Taxonomy" id="906689"/>
    <lineage>
        <taxon>Eukaryota</taxon>
        <taxon>Viridiplantae</taxon>
        <taxon>Streptophyta</taxon>
        <taxon>Embryophyta</taxon>
        <taxon>Tracheophyta</taxon>
        <taxon>Spermatophyta</taxon>
        <taxon>Magnoliopsida</taxon>
        <taxon>Liliopsida</taxon>
        <taxon>Asparagales</taxon>
        <taxon>Orchidaceae</taxon>
        <taxon>Epidendroideae</taxon>
        <taxon>Malaxideae</taxon>
        <taxon>Dendrobiinae</taxon>
        <taxon>Dendrobium</taxon>
    </lineage>
</organism>
<evidence type="ECO:0000313" key="1">
    <source>
        <dbReference type="EMBL" id="PKU87132.1"/>
    </source>
</evidence>
<name>A0A2I0XGU5_9ASPA</name>
<sequence>MVINLHHKPAPFFLSKGKGFVGSLDKEITFPSWLSEDDINYYASKFSKSGFTGGFNYYRNLDRYFYRTCN</sequence>
<dbReference type="STRING" id="906689.A0A2I0XGU5"/>
<evidence type="ECO:0000313" key="2">
    <source>
        <dbReference type="Proteomes" id="UP000233837"/>
    </source>
</evidence>
<dbReference type="Gene3D" id="3.40.50.1820">
    <property type="entry name" value="alpha/beta hydrolase"/>
    <property type="match status" value="1"/>
</dbReference>
<protein>
    <submittedName>
        <fullName evidence="1">Uncharacterized protein</fullName>
    </submittedName>
</protein>